<organism evidence="1 2">
    <name type="scientific">Smallanthus sonchifolius</name>
    <dbReference type="NCBI Taxonomy" id="185202"/>
    <lineage>
        <taxon>Eukaryota</taxon>
        <taxon>Viridiplantae</taxon>
        <taxon>Streptophyta</taxon>
        <taxon>Embryophyta</taxon>
        <taxon>Tracheophyta</taxon>
        <taxon>Spermatophyta</taxon>
        <taxon>Magnoliopsida</taxon>
        <taxon>eudicotyledons</taxon>
        <taxon>Gunneridae</taxon>
        <taxon>Pentapetalae</taxon>
        <taxon>asterids</taxon>
        <taxon>campanulids</taxon>
        <taxon>Asterales</taxon>
        <taxon>Asteraceae</taxon>
        <taxon>Asteroideae</taxon>
        <taxon>Heliantheae alliance</taxon>
        <taxon>Millerieae</taxon>
        <taxon>Smallanthus</taxon>
    </lineage>
</organism>
<dbReference type="EMBL" id="CM042040">
    <property type="protein sequence ID" value="KAI3717852.1"/>
    <property type="molecule type" value="Genomic_DNA"/>
</dbReference>
<protein>
    <submittedName>
        <fullName evidence="1">Uncharacterized protein</fullName>
    </submittedName>
</protein>
<accession>A0ACB9B703</accession>
<reference evidence="2" key="1">
    <citation type="journal article" date="2022" name="Mol. Ecol. Resour.">
        <title>The genomes of chicory, endive, great burdock and yacon provide insights into Asteraceae palaeo-polyploidization history and plant inulin production.</title>
        <authorList>
            <person name="Fan W."/>
            <person name="Wang S."/>
            <person name="Wang H."/>
            <person name="Wang A."/>
            <person name="Jiang F."/>
            <person name="Liu H."/>
            <person name="Zhao H."/>
            <person name="Xu D."/>
            <person name="Zhang Y."/>
        </authorList>
    </citation>
    <scope>NUCLEOTIDE SEQUENCE [LARGE SCALE GENOMIC DNA]</scope>
    <source>
        <strain evidence="2">cv. Yunnan</strain>
    </source>
</reference>
<sequence length="250" mass="27551">METKSLISLIFLLQAIINSGNLVTSQKPKPTQQIAKCTSNENLSDALLEERDVALKLLFSNIGRYIGYQTGKSNVVYCTALCPPNIKKETCHECINNTIPYLKTSCPKQREAVAWTVLPKVSCMTAANAGELEKGLNNLADKLKGPAAGGDDIKKYASGNLTYGPGSCVLYGSMQCTPRMDEDTCMKCLSDATKECDSDYAPFKNIRDKYQLPEMIKEARESCGENGRNRNDDLTGKSLPIPFRLAFRKL</sequence>
<gene>
    <name evidence="1" type="ORF">L1987_69736</name>
</gene>
<evidence type="ECO:0000313" key="2">
    <source>
        <dbReference type="Proteomes" id="UP001056120"/>
    </source>
</evidence>
<keyword evidence="2" id="KW-1185">Reference proteome</keyword>
<reference evidence="1 2" key="2">
    <citation type="journal article" date="2022" name="Mol. Ecol. Resour.">
        <title>The genomes of chicory, endive, great burdock and yacon provide insights into Asteraceae paleo-polyploidization history and plant inulin production.</title>
        <authorList>
            <person name="Fan W."/>
            <person name="Wang S."/>
            <person name="Wang H."/>
            <person name="Wang A."/>
            <person name="Jiang F."/>
            <person name="Liu H."/>
            <person name="Zhao H."/>
            <person name="Xu D."/>
            <person name="Zhang Y."/>
        </authorList>
    </citation>
    <scope>NUCLEOTIDE SEQUENCE [LARGE SCALE GENOMIC DNA]</scope>
    <source>
        <strain evidence="2">cv. Yunnan</strain>
        <tissue evidence="1">Leaves</tissue>
    </source>
</reference>
<proteinExistence type="predicted"/>
<comment type="caution">
    <text evidence="1">The sequence shown here is derived from an EMBL/GenBank/DDBJ whole genome shotgun (WGS) entry which is preliminary data.</text>
</comment>
<name>A0ACB9B703_9ASTR</name>
<dbReference type="Proteomes" id="UP001056120">
    <property type="component" value="Linkage Group LG23"/>
</dbReference>
<evidence type="ECO:0000313" key="1">
    <source>
        <dbReference type="EMBL" id="KAI3717852.1"/>
    </source>
</evidence>